<name>A0ABQ3ESB6_9ACTN</name>
<dbReference type="Proteomes" id="UP000642673">
    <property type="component" value="Unassembled WGS sequence"/>
</dbReference>
<proteinExistence type="predicted"/>
<dbReference type="EMBL" id="BMVP01000004">
    <property type="protein sequence ID" value="GHB55885.1"/>
    <property type="molecule type" value="Genomic_DNA"/>
</dbReference>
<gene>
    <name evidence="1" type="ORF">GCM10010347_27350</name>
</gene>
<evidence type="ECO:0000313" key="2">
    <source>
        <dbReference type="Proteomes" id="UP000642673"/>
    </source>
</evidence>
<evidence type="ECO:0000313" key="1">
    <source>
        <dbReference type="EMBL" id="GHB55885.1"/>
    </source>
</evidence>
<accession>A0ABQ3ESB6</accession>
<reference evidence="2" key="1">
    <citation type="journal article" date="2019" name="Int. J. Syst. Evol. Microbiol.">
        <title>The Global Catalogue of Microorganisms (GCM) 10K type strain sequencing project: providing services to taxonomists for standard genome sequencing and annotation.</title>
        <authorList>
            <consortium name="The Broad Institute Genomics Platform"/>
            <consortium name="The Broad Institute Genome Sequencing Center for Infectious Disease"/>
            <person name="Wu L."/>
            <person name="Ma J."/>
        </authorList>
    </citation>
    <scope>NUCLEOTIDE SEQUENCE [LARGE SCALE GENOMIC DNA]</scope>
    <source>
        <strain evidence="2">JCM 4738</strain>
    </source>
</reference>
<protein>
    <submittedName>
        <fullName evidence="1">Uncharacterized protein</fullName>
    </submittedName>
</protein>
<sequence length="87" mass="8956">MTTAETARDAVRRILGEEAHADVTTFPAGNLAITVTSGEHTATIDGDDSSGWGWTVDPGTDDGFTGHETIAPTLEEALDGVRGTIGA</sequence>
<organism evidence="1 2">
    <name type="scientific">Streptomyces cirratus</name>
    <dbReference type="NCBI Taxonomy" id="68187"/>
    <lineage>
        <taxon>Bacteria</taxon>
        <taxon>Bacillati</taxon>
        <taxon>Actinomycetota</taxon>
        <taxon>Actinomycetes</taxon>
        <taxon>Kitasatosporales</taxon>
        <taxon>Streptomycetaceae</taxon>
        <taxon>Streptomyces</taxon>
    </lineage>
</organism>
<comment type="caution">
    <text evidence="1">The sequence shown here is derived from an EMBL/GenBank/DDBJ whole genome shotgun (WGS) entry which is preliminary data.</text>
</comment>
<keyword evidence="2" id="KW-1185">Reference proteome</keyword>
<dbReference type="RefSeq" id="WP_190184378.1">
    <property type="nucleotide sequence ID" value="NZ_BMVP01000004.1"/>
</dbReference>